<dbReference type="eggNOG" id="ENOG5032UAB">
    <property type="taxonomic scope" value="Bacteria"/>
</dbReference>
<dbReference type="EMBL" id="HE717023">
    <property type="protein sequence ID" value="CCG44966.1"/>
    <property type="molecule type" value="Genomic_DNA"/>
</dbReference>
<keyword evidence="1" id="KW-1133">Transmembrane helix</keyword>
<dbReference type="Pfam" id="PF13789">
    <property type="entry name" value="DUF4181"/>
    <property type="match status" value="1"/>
</dbReference>
<feature type="transmembrane region" description="Helical" evidence="1">
    <location>
        <begin position="12"/>
        <end position="36"/>
    </location>
</feature>
<dbReference type="Proteomes" id="UP000007397">
    <property type="component" value="Chromosome"/>
</dbReference>
<keyword evidence="1" id="KW-0812">Transmembrane</keyword>
<proteinExistence type="predicted"/>
<feature type="transmembrane region" description="Helical" evidence="1">
    <location>
        <begin position="56"/>
        <end position="74"/>
    </location>
</feature>
<accession>I0JLE6</accession>
<dbReference type="KEGG" id="hhd:HBHAL_2616_B"/>
<evidence type="ECO:0000256" key="1">
    <source>
        <dbReference type="SAM" id="Phobius"/>
    </source>
</evidence>
<feature type="transmembrane region" description="Helical" evidence="1">
    <location>
        <begin position="86"/>
        <end position="106"/>
    </location>
</feature>
<reference evidence="2 3" key="1">
    <citation type="journal article" date="2013" name="Environ. Microbiol.">
        <title>Chloride and organic osmolytes: a hybrid strategy to cope with elevated salinities by the moderately halophilic, chloride-dependent bacterium Halobacillus halophilus.</title>
        <authorList>
            <person name="Saum S.H."/>
            <person name="Pfeiffer F."/>
            <person name="Palm P."/>
            <person name="Rampp M."/>
            <person name="Schuster S.C."/>
            <person name="Muller V."/>
            <person name="Oesterhelt D."/>
        </authorList>
    </citation>
    <scope>NUCLEOTIDE SEQUENCE [LARGE SCALE GENOMIC DNA]</scope>
    <source>
        <strain evidence="3">ATCC 35676 / DSM 2266 / JCM 20832 / KCTC 3685 / LMG 17431 / NBRC 102448 / NCIMB 2269</strain>
    </source>
</reference>
<organism evidence="2 3">
    <name type="scientific">Halobacillus halophilus (strain ATCC 35676 / DSM 2266 / JCM 20832 / KCTC 3685 / LMG 17431 / NBRC 102448 / NCIMB 2269)</name>
    <name type="common">Sporosarcina halophila</name>
    <dbReference type="NCBI Taxonomy" id="866895"/>
    <lineage>
        <taxon>Bacteria</taxon>
        <taxon>Bacillati</taxon>
        <taxon>Bacillota</taxon>
        <taxon>Bacilli</taxon>
        <taxon>Bacillales</taxon>
        <taxon>Bacillaceae</taxon>
        <taxon>Halobacillus</taxon>
    </lineage>
</organism>
<dbReference type="InterPro" id="IPR025441">
    <property type="entry name" value="DUF4181"/>
</dbReference>
<feature type="transmembrane region" description="Helical" evidence="1">
    <location>
        <begin position="118"/>
        <end position="136"/>
    </location>
</feature>
<evidence type="ECO:0008006" key="4">
    <source>
        <dbReference type="Google" id="ProtNLM"/>
    </source>
</evidence>
<sequence length="144" mass="17382">MYQYGLEPTFWLRLVVVISIFLLLLVSFNVIISRWLKMERKKLFSYNHVNEKHEKIDWIIRVIAILSILLGYFINSTRGPTNWYWFLQPWFILAIFIVVSEVFRAFMEHKYAENPNAYKVTICNMVFTLILFFTLVKTEFWGLI</sequence>
<name>I0JLE6_HALH3</name>
<dbReference type="HOGENOM" id="CLU_148489_0_0_9"/>
<gene>
    <name evidence="2" type="ORF">HBHAL_2616_B</name>
</gene>
<dbReference type="RefSeq" id="WP_014642860.1">
    <property type="nucleotide sequence ID" value="NC_017668.1"/>
</dbReference>
<keyword evidence="1" id="KW-0472">Membrane</keyword>
<evidence type="ECO:0000313" key="3">
    <source>
        <dbReference type="Proteomes" id="UP000007397"/>
    </source>
</evidence>
<keyword evidence="3" id="KW-1185">Reference proteome</keyword>
<evidence type="ECO:0000313" key="2">
    <source>
        <dbReference type="EMBL" id="CCG44966.1"/>
    </source>
</evidence>
<protein>
    <recommendedName>
        <fullName evidence="4">DUF4181 domain-containing protein</fullName>
    </recommendedName>
</protein>
<dbReference type="AlphaFoldDB" id="I0JLE6"/>